<accession>A0A834IUM8</accession>
<evidence type="ECO:0000313" key="1">
    <source>
        <dbReference type="EMBL" id="KAF7285378.1"/>
    </source>
</evidence>
<dbReference type="OrthoDB" id="6767711at2759"/>
<evidence type="ECO:0000313" key="2">
    <source>
        <dbReference type="Proteomes" id="UP000625711"/>
    </source>
</evidence>
<keyword evidence="2" id="KW-1185">Reference proteome</keyword>
<sequence>MTSHADVFPADIRNYRFPAIARQSFRSVSQFRSSFPHNFHTPSAPQIWQYIIKDALKRVESYIVNRGHHLADIIFQS</sequence>
<proteinExistence type="predicted"/>
<gene>
    <name evidence="1" type="ORF">GWI33_010777</name>
</gene>
<dbReference type="EMBL" id="JAACXV010000056">
    <property type="protein sequence ID" value="KAF7285378.1"/>
    <property type="molecule type" value="Genomic_DNA"/>
</dbReference>
<dbReference type="AlphaFoldDB" id="A0A834IUM8"/>
<name>A0A834IUM8_RHYFE</name>
<dbReference type="Proteomes" id="UP000625711">
    <property type="component" value="Unassembled WGS sequence"/>
</dbReference>
<organism evidence="1 2">
    <name type="scientific">Rhynchophorus ferrugineus</name>
    <name type="common">Red palm weevil</name>
    <name type="synonym">Curculio ferrugineus</name>
    <dbReference type="NCBI Taxonomy" id="354439"/>
    <lineage>
        <taxon>Eukaryota</taxon>
        <taxon>Metazoa</taxon>
        <taxon>Ecdysozoa</taxon>
        <taxon>Arthropoda</taxon>
        <taxon>Hexapoda</taxon>
        <taxon>Insecta</taxon>
        <taxon>Pterygota</taxon>
        <taxon>Neoptera</taxon>
        <taxon>Endopterygota</taxon>
        <taxon>Coleoptera</taxon>
        <taxon>Polyphaga</taxon>
        <taxon>Cucujiformia</taxon>
        <taxon>Curculionidae</taxon>
        <taxon>Dryophthorinae</taxon>
        <taxon>Rhynchophorus</taxon>
    </lineage>
</organism>
<protein>
    <submittedName>
        <fullName evidence="1">Uncharacterized protein</fullName>
    </submittedName>
</protein>
<reference evidence="1" key="1">
    <citation type="submission" date="2020-08" db="EMBL/GenBank/DDBJ databases">
        <title>Genome sequencing and assembly of the red palm weevil Rhynchophorus ferrugineus.</title>
        <authorList>
            <person name="Dias G.B."/>
            <person name="Bergman C.M."/>
            <person name="Manee M."/>
        </authorList>
    </citation>
    <scope>NUCLEOTIDE SEQUENCE</scope>
    <source>
        <strain evidence="1">AA-2017</strain>
        <tissue evidence="1">Whole larva</tissue>
    </source>
</reference>
<comment type="caution">
    <text evidence="1">The sequence shown here is derived from an EMBL/GenBank/DDBJ whole genome shotgun (WGS) entry which is preliminary data.</text>
</comment>